<accession>A0ABV6XL41</accession>
<keyword evidence="2" id="KW-0808">Transferase</keyword>
<dbReference type="RefSeq" id="WP_380564500.1">
    <property type="nucleotide sequence ID" value="NZ_JBEUKS010000003.1"/>
</dbReference>
<dbReference type="Pfam" id="PF00583">
    <property type="entry name" value="Acetyltransf_1"/>
    <property type="match status" value="1"/>
</dbReference>
<dbReference type="EMBL" id="JBEUKS010000003">
    <property type="protein sequence ID" value="MFC1438987.1"/>
    <property type="molecule type" value="Genomic_DNA"/>
</dbReference>
<evidence type="ECO:0000313" key="2">
    <source>
        <dbReference type="EMBL" id="MFC1438987.1"/>
    </source>
</evidence>
<feature type="domain" description="N-acetyltransferase" evidence="1">
    <location>
        <begin position="52"/>
        <end position="142"/>
    </location>
</feature>
<dbReference type="SUPFAM" id="SSF55729">
    <property type="entry name" value="Acyl-CoA N-acyltransferases (Nat)"/>
    <property type="match status" value="1"/>
</dbReference>
<evidence type="ECO:0000313" key="3">
    <source>
        <dbReference type="Proteomes" id="UP001592581"/>
    </source>
</evidence>
<dbReference type="Proteomes" id="UP001592581">
    <property type="component" value="Unassembled WGS sequence"/>
</dbReference>
<keyword evidence="3" id="KW-1185">Reference proteome</keyword>
<proteinExistence type="predicted"/>
<reference evidence="2 3" key="1">
    <citation type="submission" date="2024-06" db="EMBL/GenBank/DDBJ databases">
        <authorList>
            <person name="Lee S.D."/>
        </authorList>
    </citation>
    <scope>NUCLEOTIDE SEQUENCE [LARGE SCALE GENOMIC DNA]</scope>
    <source>
        <strain evidence="2 3">N1-10</strain>
    </source>
</reference>
<name>A0ABV6XL41_9ACTN</name>
<dbReference type="EC" id="2.3.1.-" evidence="2"/>
<dbReference type="InterPro" id="IPR016181">
    <property type="entry name" value="Acyl_CoA_acyltransferase"/>
</dbReference>
<comment type="caution">
    <text evidence="2">The sequence shown here is derived from an EMBL/GenBank/DDBJ whole genome shotgun (WGS) entry which is preliminary data.</text>
</comment>
<organism evidence="2 3">
    <name type="scientific">Streptacidiphilus jeojiensis</name>
    <dbReference type="NCBI Taxonomy" id="3229225"/>
    <lineage>
        <taxon>Bacteria</taxon>
        <taxon>Bacillati</taxon>
        <taxon>Actinomycetota</taxon>
        <taxon>Actinomycetes</taxon>
        <taxon>Kitasatosporales</taxon>
        <taxon>Streptomycetaceae</taxon>
        <taxon>Streptacidiphilus</taxon>
    </lineage>
</organism>
<evidence type="ECO:0000259" key="1">
    <source>
        <dbReference type="Pfam" id="PF00583"/>
    </source>
</evidence>
<dbReference type="InterPro" id="IPR000182">
    <property type="entry name" value="GNAT_dom"/>
</dbReference>
<keyword evidence="2" id="KW-0012">Acyltransferase</keyword>
<sequence>MTDFTVKPLGPETWDLFAGLAERHNGVWGGCWCTWFHRGVGKDFKEDPAGPEGNREWKQALVQRGRAHAALVCADAVAVAWCQYGSPDELPHIYFRKEYEADLAELPRYRLTCIFVDKKYRRKGVAALAVQGALDLIAQAGGGLVEAYPHDLQGTRTSASYLYNGTRTLYEGLGFAYERPVGKKNCMMRRAVEPLDPFPDLIG</sequence>
<dbReference type="GO" id="GO:0016746">
    <property type="term" value="F:acyltransferase activity"/>
    <property type="evidence" value="ECO:0007669"/>
    <property type="project" value="UniProtKB-KW"/>
</dbReference>
<dbReference type="Gene3D" id="3.40.630.30">
    <property type="match status" value="1"/>
</dbReference>
<protein>
    <submittedName>
        <fullName evidence="2">GNAT family N-acetyltransferase</fullName>
        <ecNumber evidence="2">2.3.1.-</ecNumber>
    </submittedName>
</protein>
<gene>
    <name evidence="2" type="ORF">ABUW04_12005</name>
</gene>